<dbReference type="EMBL" id="QLNT01000001">
    <property type="protein sequence ID" value="KAF3076871.1"/>
    <property type="molecule type" value="Genomic_DNA"/>
</dbReference>
<dbReference type="AlphaFoldDB" id="A0A9P4XPU2"/>
<name>A0A9P4XPU2_9HYPO</name>
<protein>
    <submittedName>
        <fullName evidence="1">Uncharacterized protein</fullName>
    </submittedName>
</protein>
<gene>
    <name evidence="1" type="ORF">CFAM422_000608</name>
</gene>
<evidence type="ECO:0000313" key="1">
    <source>
        <dbReference type="EMBL" id="KAF3076871.1"/>
    </source>
</evidence>
<organism evidence="1 2">
    <name type="scientific">Trichoderma lentiforme</name>
    <dbReference type="NCBI Taxonomy" id="1567552"/>
    <lineage>
        <taxon>Eukaryota</taxon>
        <taxon>Fungi</taxon>
        <taxon>Dikarya</taxon>
        <taxon>Ascomycota</taxon>
        <taxon>Pezizomycotina</taxon>
        <taxon>Sordariomycetes</taxon>
        <taxon>Hypocreomycetidae</taxon>
        <taxon>Hypocreales</taxon>
        <taxon>Hypocreaceae</taxon>
        <taxon>Trichoderma</taxon>
    </lineage>
</organism>
<sequence length="167" mass="18287">MEESKRDDHGVVSFYVNTRASHHQSRSGLQNATLRQSVLSENSMTGSSEDQGPAPQGLCRPPLLLGMAYEQLRVGGLEGACCDLAPQPKRLAPMNAQGCRLLVMAGWLMADKMNGSVREAWTRKHVGHACGRVPTSGLRGYPPREPICLVQRVDCAGGKKWKNKARY</sequence>
<evidence type="ECO:0000313" key="2">
    <source>
        <dbReference type="Proteomes" id="UP000801864"/>
    </source>
</evidence>
<keyword evidence="2" id="KW-1185">Reference proteome</keyword>
<comment type="caution">
    <text evidence="1">The sequence shown here is derived from an EMBL/GenBank/DDBJ whole genome shotgun (WGS) entry which is preliminary data.</text>
</comment>
<dbReference type="Proteomes" id="UP000801864">
    <property type="component" value="Unassembled WGS sequence"/>
</dbReference>
<accession>A0A9P4XPU2</accession>
<proteinExistence type="predicted"/>
<reference evidence="1 2" key="1">
    <citation type="submission" date="2018-06" db="EMBL/GenBank/DDBJ databases">
        <title>Genome analysis of cellulolytic fungus Trichoderma lentiforme CFAM-422.</title>
        <authorList>
            <person name="Steindorff A.S."/>
            <person name="Formighieri E.F."/>
            <person name="Midorikawa G.E.O."/>
            <person name="Tamietti M.S."/>
            <person name="Ramos E.Z."/>
            <person name="Silva A.S."/>
            <person name="Bon E.P.S."/>
            <person name="Mendes T.D."/>
            <person name="Damaso M.C.T."/>
            <person name="Favaro L.C.L."/>
        </authorList>
    </citation>
    <scope>NUCLEOTIDE SEQUENCE [LARGE SCALE GENOMIC DNA]</scope>
    <source>
        <strain evidence="1 2">CFAM-422</strain>
    </source>
</reference>